<dbReference type="EMBL" id="JYNL01000051">
    <property type="protein sequence ID" value="KMO71788.1"/>
    <property type="molecule type" value="Genomic_DNA"/>
</dbReference>
<reference evidence="2 3" key="1">
    <citation type="journal article" date="2015" name="Genome Biol. Evol.">
        <title>Characterization of Three Mycobacterium spp. with Potential Use in Bioremediation by Genome Sequencing and Comparative Genomics.</title>
        <authorList>
            <person name="Das S."/>
            <person name="Pettersson B.M."/>
            <person name="Behra P.R."/>
            <person name="Ramesh M."/>
            <person name="Dasgupta S."/>
            <person name="Bhattacharya A."/>
            <person name="Kirsebom L.A."/>
        </authorList>
    </citation>
    <scope>NUCLEOTIDE SEQUENCE [LARGE SCALE GENOMIC DNA]</scope>
    <source>
        <strain evidence="2 3">DSM 43826</strain>
    </source>
</reference>
<dbReference type="Proteomes" id="UP000036513">
    <property type="component" value="Unassembled WGS sequence"/>
</dbReference>
<protein>
    <submittedName>
        <fullName evidence="2">Uncharacterized protein</fullName>
    </submittedName>
</protein>
<dbReference type="PATRIC" id="fig|37916.4.peg.4356"/>
<evidence type="ECO:0000256" key="1">
    <source>
        <dbReference type="SAM" id="Phobius"/>
    </source>
</evidence>
<dbReference type="AlphaFoldDB" id="A0A0J6VQN2"/>
<gene>
    <name evidence="2" type="ORF">MCHLDSM_04380</name>
</gene>
<keyword evidence="1" id="KW-1133">Transmembrane helix</keyword>
<evidence type="ECO:0000313" key="3">
    <source>
        <dbReference type="Proteomes" id="UP000036513"/>
    </source>
</evidence>
<proteinExistence type="predicted"/>
<feature type="transmembrane region" description="Helical" evidence="1">
    <location>
        <begin position="56"/>
        <end position="72"/>
    </location>
</feature>
<feature type="transmembrane region" description="Helical" evidence="1">
    <location>
        <begin position="26"/>
        <end position="49"/>
    </location>
</feature>
<accession>A0A0J6VQN2</accession>
<sequence>MVGFGEGAMVPQQVEPSHAVRASHDINWVVAFLMITVLIAAVAGVVLALSSGMPNVAIVIALVTGAVFAGQLC</sequence>
<keyword evidence="3" id="KW-1185">Reference proteome</keyword>
<name>A0A0J6VQN2_9MYCO</name>
<evidence type="ECO:0000313" key="2">
    <source>
        <dbReference type="EMBL" id="KMO71788.1"/>
    </source>
</evidence>
<organism evidence="2 3">
    <name type="scientific">Mycolicibacterium chlorophenolicum</name>
    <dbReference type="NCBI Taxonomy" id="37916"/>
    <lineage>
        <taxon>Bacteria</taxon>
        <taxon>Bacillati</taxon>
        <taxon>Actinomycetota</taxon>
        <taxon>Actinomycetes</taxon>
        <taxon>Mycobacteriales</taxon>
        <taxon>Mycobacteriaceae</taxon>
        <taxon>Mycolicibacterium</taxon>
    </lineage>
</organism>
<keyword evidence="1" id="KW-0812">Transmembrane</keyword>
<comment type="caution">
    <text evidence="2">The sequence shown here is derived from an EMBL/GenBank/DDBJ whole genome shotgun (WGS) entry which is preliminary data.</text>
</comment>
<keyword evidence="1" id="KW-0472">Membrane</keyword>